<dbReference type="Proteomes" id="UP000033497">
    <property type="component" value="Unassembled WGS sequence"/>
</dbReference>
<dbReference type="RefSeq" id="WP_045080927.1">
    <property type="nucleotide sequence ID" value="NZ_JSVU01000006.1"/>
</dbReference>
<accession>A0ABR5DH39</accession>
<keyword evidence="3" id="KW-1185">Reference proteome</keyword>
<organism evidence="2 3">
    <name type="scientific">Aequorivita vladivostokensis</name>
    <dbReference type="NCBI Taxonomy" id="171194"/>
    <lineage>
        <taxon>Bacteria</taxon>
        <taxon>Pseudomonadati</taxon>
        <taxon>Bacteroidota</taxon>
        <taxon>Flavobacteriia</taxon>
        <taxon>Flavobacteriales</taxon>
        <taxon>Flavobacteriaceae</taxon>
        <taxon>Aequorivita</taxon>
    </lineage>
</organism>
<evidence type="ECO:0000313" key="2">
    <source>
        <dbReference type="EMBL" id="KJJ38110.1"/>
    </source>
</evidence>
<name>A0ABR5DH39_9FLAO</name>
<evidence type="ECO:0008006" key="4">
    <source>
        <dbReference type="Google" id="ProtNLM"/>
    </source>
</evidence>
<evidence type="ECO:0000313" key="3">
    <source>
        <dbReference type="Proteomes" id="UP000033497"/>
    </source>
</evidence>
<sequence length="295" mass="33549">MKSIITTVLFFIGAFATLAQNYKPILDYRNEWHFTTCDFGCYTDKYYTDGDTLVGGKIYKILEGYHFISRTFLLREEVSEKKLYFLKIRPGGGTEEFLLYDFTLEVGDTINMLNPITPFPQDGGYFRLDSIVPRPLVDGINYDHFYFSPTPTNSNSTENAIWVEGVGSLSLINAPGGHPDLIGVGALSCYFKNTEVFYSNLDSIDDCVPVYMNLPERMLREVIISKSNSSDICWLNNAMHVKEANVYDLSGKKLMTIQNSFNQKMTIDLSRFNSGMYIIIARGMGDIKRTFKIVK</sequence>
<keyword evidence="1" id="KW-0732">Signal</keyword>
<proteinExistence type="predicted"/>
<protein>
    <recommendedName>
        <fullName evidence="4">Secretion system C-terminal sorting domain-containing protein</fullName>
    </recommendedName>
</protein>
<dbReference type="InterPro" id="IPR026444">
    <property type="entry name" value="Secre_tail"/>
</dbReference>
<gene>
    <name evidence="2" type="ORF">MB09_10805</name>
</gene>
<comment type="caution">
    <text evidence="2">The sequence shown here is derived from an EMBL/GenBank/DDBJ whole genome shotgun (WGS) entry which is preliminary data.</text>
</comment>
<evidence type="ECO:0000256" key="1">
    <source>
        <dbReference type="ARBA" id="ARBA00022729"/>
    </source>
</evidence>
<dbReference type="NCBIfam" id="TIGR04183">
    <property type="entry name" value="Por_Secre_tail"/>
    <property type="match status" value="1"/>
</dbReference>
<dbReference type="EMBL" id="JSVU01000006">
    <property type="protein sequence ID" value="KJJ38110.1"/>
    <property type="molecule type" value="Genomic_DNA"/>
</dbReference>
<reference evidence="2 3" key="1">
    <citation type="submission" date="2014-10" db="EMBL/GenBank/DDBJ databases">
        <title>Genome sequencing of Vitellibacter vladivostokensis KMM 3516.</title>
        <authorList>
            <person name="Thevarajoo S."/>
            <person name="Selvaratnam C."/>
            <person name="Goh K.M."/>
            <person name="Chong C.S."/>
        </authorList>
    </citation>
    <scope>NUCLEOTIDE SEQUENCE [LARGE SCALE GENOMIC DNA]</scope>
    <source>
        <strain evidence="2 3">KMM 3516</strain>
    </source>
</reference>